<accession>A0ABY4YLX4</accession>
<evidence type="ECO:0000256" key="14">
    <source>
        <dbReference type="ARBA" id="ARBA00023012"/>
    </source>
</evidence>
<keyword evidence="13" id="KW-0408">Iron</keyword>
<keyword evidence="9" id="KW-0808">Transferase</keyword>
<evidence type="ECO:0000256" key="8">
    <source>
        <dbReference type="ARBA" id="ARBA00022553"/>
    </source>
</evidence>
<dbReference type="RefSeq" id="WP_252622228.1">
    <property type="nucleotide sequence ID" value="NZ_CP099490.1"/>
</dbReference>
<dbReference type="PANTHER" id="PTHR24421:SF10">
    <property type="entry name" value="NITRATE_NITRITE SENSOR PROTEIN NARQ"/>
    <property type="match status" value="1"/>
</dbReference>
<name>A0ABY4YLX4_9MICO</name>
<feature type="transmembrane region" description="Helical" evidence="18">
    <location>
        <begin position="196"/>
        <end position="217"/>
    </location>
</feature>
<comment type="catalytic activity">
    <reaction evidence="1">
        <text>ATP + protein L-histidine = ADP + protein N-phospho-L-histidine.</text>
        <dbReference type="EC" id="2.7.13.3"/>
    </reaction>
</comment>
<dbReference type="InterPro" id="IPR011712">
    <property type="entry name" value="Sig_transdc_His_kin_sub3_dim/P"/>
</dbReference>
<feature type="transmembrane region" description="Helical" evidence="18">
    <location>
        <begin position="115"/>
        <end position="136"/>
    </location>
</feature>
<keyword evidence="8" id="KW-0597">Phosphoprotein</keyword>
<keyword evidence="7" id="KW-0963">Cytoplasm</keyword>
<evidence type="ECO:0000256" key="17">
    <source>
        <dbReference type="ARBA" id="ARBA00030800"/>
    </source>
</evidence>
<feature type="transmembrane region" description="Helical" evidence="18">
    <location>
        <begin position="313"/>
        <end position="331"/>
    </location>
</feature>
<evidence type="ECO:0000256" key="11">
    <source>
        <dbReference type="ARBA" id="ARBA00022777"/>
    </source>
</evidence>
<evidence type="ECO:0000256" key="6">
    <source>
        <dbReference type="ARBA" id="ARBA00022485"/>
    </source>
</evidence>
<keyword evidence="18" id="KW-0472">Membrane</keyword>
<dbReference type="EMBL" id="CP099490">
    <property type="protein sequence ID" value="USQ77270.1"/>
    <property type="molecule type" value="Genomic_DNA"/>
</dbReference>
<dbReference type="CDD" id="cd16917">
    <property type="entry name" value="HATPase_UhpB-NarQ-NarX-like"/>
    <property type="match status" value="1"/>
</dbReference>
<feature type="transmembrane region" description="Helical" evidence="18">
    <location>
        <begin position="72"/>
        <end position="95"/>
    </location>
</feature>
<evidence type="ECO:0000256" key="13">
    <source>
        <dbReference type="ARBA" id="ARBA00023004"/>
    </source>
</evidence>
<feature type="transmembrane region" description="Helical" evidence="18">
    <location>
        <begin position="229"/>
        <end position="246"/>
    </location>
</feature>
<sequence length="676" mass="71486">MQPVRALDRVAQWAARTLAVVAIGLASMAIALPLLSDLPYLRYLFESPEVVVAVTFSATGALLVHQPRGRTMGWLLLGTGIVSAAYVASVSYTAWVLDGVESAPLPPDAGSLALFTAWLTNWAWLPVWLVVSTVLPQLVPEGRPLSRAWWPLLGATVLFGALVVVEFATTPGPLGIFSGVENPLGASTFSTLRGGLVGALDPVLVVLLVLSALSVVVRFVRADGTERRQIGWCGYAVVLTVLVANFGPSWAVNLAVLFIPAGLAMATLRYRLYDLDFVVNRTVVTGVLLGGAALVYVALVAWVGALVGTSQGMVPLVAVFAIALAFHPARVRVQRAVDRLFHGRRGDPFGLLRDVDRTLREADSPRQAMAEAIRTVQEGLRLPGAAVVVPMPDGTEYRTESGALDTQLGDIPLQLHGEQVGTLTVASRPARRDVGLDQADLHVLTALAGPLASAAYALRLSGDLEASRRGLVDSREEERRRLRRDLHDGLGPQLAGVVMGADAVRLTLQRGDHELAADLAKNIADQARTAVDDVRRLVSGLRPPVLDDLGLLGALRSSGPATFHGGPQVSIRSEGCLTDLSAAVEVAAYRITQEALTNAVRHACASAVEVLLRAEPDAVTVRVSDNGRGIPAEATRGVGLASMCERAEELGGWCTVSGAAHGTGTTIIAHLPRIHG</sequence>
<keyword evidence="18" id="KW-0812">Transmembrane</keyword>
<dbReference type="Pfam" id="PF07730">
    <property type="entry name" value="HisKA_3"/>
    <property type="match status" value="1"/>
</dbReference>
<evidence type="ECO:0000256" key="15">
    <source>
        <dbReference type="ARBA" id="ARBA00023014"/>
    </source>
</evidence>
<keyword evidence="11 20" id="KW-0418">Kinase</keyword>
<evidence type="ECO:0000256" key="2">
    <source>
        <dbReference type="ARBA" id="ARBA00001966"/>
    </source>
</evidence>
<feature type="transmembrane region" description="Helical" evidence="18">
    <location>
        <begin position="13"/>
        <end position="35"/>
    </location>
</feature>
<keyword evidence="15" id="KW-0411">Iron-sulfur</keyword>
<evidence type="ECO:0000256" key="10">
    <source>
        <dbReference type="ARBA" id="ARBA00022741"/>
    </source>
</evidence>
<dbReference type="Gene3D" id="3.30.565.10">
    <property type="entry name" value="Histidine kinase-like ATPase, C-terminal domain"/>
    <property type="match status" value="1"/>
</dbReference>
<comment type="subcellular location">
    <subcellularLocation>
        <location evidence="3">Cytoplasm</location>
    </subcellularLocation>
</comment>
<evidence type="ECO:0000256" key="12">
    <source>
        <dbReference type="ARBA" id="ARBA00022840"/>
    </source>
</evidence>
<reference evidence="20" key="1">
    <citation type="submission" date="2022-06" db="EMBL/GenBank/DDBJ databases">
        <title>Ornithinimicrobium JY.X270.</title>
        <authorList>
            <person name="Huang Y."/>
        </authorList>
    </citation>
    <scope>NUCLEOTIDE SEQUENCE</scope>
    <source>
        <strain evidence="20">JY.X270</strain>
    </source>
</reference>
<keyword evidence="10" id="KW-0547">Nucleotide-binding</keyword>
<evidence type="ECO:0000259" key="19">
    <source>
        <dbReference type="SMART" id="SM00387"/>
    </source>
</evidence>
<evidence type="ECO:0000313" key="21">
    <source>
        <dbReference type="Proteomes" id="UP001056535"/>
    </source>
</evidence>
<feature type="transmembrane region" description="Helical" evidence="18">
    <location>
        <begin position="252"/>
        <end position="270"/>
    </location>
</feature>
<dbReference type="SUPFAM" id="SSF55874">
    <property type="entry name" value="ATPase domain of HSP90 chaperone/DNA topoisomerase II/histidine kinase"/>
    <property type="match status" value="1"/>
</dbReference>
<evidence type="ECO:0000256" key="3">
    <source>
        <dbReference type="ARBA" id="ARBA00004496"/>
    </source>
</evidence>
<keyword evidence="12" id="KW-0067">ATP-binding</keyword>
<evidence type="ECO:0000256" key="9">
    <source>
        <dbReference type="ARBA" id="ARBA00022679"/>
    </source>
</evidence>
<protein>
    <recommendedName>
        <fullName evidence="5">Oxygen sensor histidine kinase NreB</fullName>
        <ecNumber evidence="4">2.7.13.3</ecNumber>
    </recommendedName>
    <alternativeName>
        <fullName evidence="17">Nitrogen regulation protein B</fullName>
    </alternativeName>
</protein>
<dbReference type="PANTHER" id="PTHR24421">
    <property type="entry name" value="NITRATE/NITRITE SENSOR PROTEIN NARX-RELATED"/>
    <property type="match status" value="1"/>
</dbReference>
<dbReference type="InterPro" id="IPR050482">
    <property type="entry name" value="Sensor_HK_TwoCompSys"/>
</dbReference>
<feature type="transmembrane region" description="Helical" evidence="18">
    <location>
        <begin position="47"/>
        <end position="65"/>
    </location>
</feature>
<dbReference type="InterPro" id="IPR003594">
    <property type="entry name" value="HATPase_dom"/>
</dbReference>
<feature type="domain" description="Histidine kinase/HSP90-like ATPase" evidence="19">
    <location>
        <begin position="583"/>
        <end position="675"/>
    </location>
</feature>
<comment type="function">
    <text evidence="16">Member of the two-component regulatory system NreB/NreC involved in the control of dissimilatory nitrate/nitrite reduction in response to oxygen. NreB functions as a direct oxygen sensor histidine kinase which is autophosphorylated, in the absence of oxygen, probably at the conserved histidine residue, and transfers its phosphate group probably to a conserved aspartate residue of NreC. NreB/NreC activates the expression of the nitrate (narGHJI) and nitrite (nir) reductase operons, as well as the putative nitrate transporter gene narT.</text>
</comment>
<dbReference type="Pfam" id="PF02518">
    <property type="entry name" value="HATPase_c"/>
    <property type="match status" value="1"/>
</dbReference>
<dbReference type="SMART" id="SM00387">
    <property type="entry name" value="HATPase_c"/>
    <property type="match status" value="1"/>
</dbReference>
<evidence type="ECO:0000256" key="1">
    <source>
        <dbReference type="ARBA" id="ARBA00000085"/>
    </source>
</evidence>
<comment type="cofactor">
    <cofactor evidence="2">
        <name>[4Fe-4S] cluster</name>
        <dbReference type="ChEBI" id="CHEBI:49883"/>
    </cofactor>
</comment>
<gene>
    <name evidence="20" type="ORF">NF557_04970</name>
</gene>
<organism evidence="20 21">
    <name type="scientific">Ornithinimicrobium cryptoxanthini</name>
    <dbReference type="NCBI Taxonomy" id="2934161"/>
    <lineage>
        <taxon>Bacteria</taxon>
        <taxon>Bacillati</taxon>
        <taxon>Actinomycetota</taxon>
        <taxon>Actinomycetes</taxon>
        <taxon>Micrococcales</taxon>
        <taxon>Ornithinimicrobiaceae</taxon>
        <taxon>Ornithinimicrobium</taxon>
    </lineage>
</organism>
<evidence type="ECO:0000256" key="4">
    <source>
        <dbReference type="ARBA" id="ARBA00012438"/>
    </source>
</evidence>
<proteinExistence type="predicted"/>
<dbReference type="InterPro" id="IPR004358">
    <property type="entry name" value="Sig_transdc_His_kin-like_C"/>
</dbReference>
<evidence type="ECO:0000256" key="5">
    <source>
        <dbReference type="ARBA" id="ARBA00017322"/>
    </source>
</evidence>
<dbReference type="GO" id="GO:0016301">
    <property type="term" value="F:kinase activity"/>
    <property type="evidence" value="ECO:0007669"/>
    <property type="project" value="UniProtKB-KW"/>
</dbReference>
<dbReference type="InterPro" id="IPR036890">
    <property type="entry name" value="HATPase_C_sf"/>
</dbReference>
<keyword evidence="15" id="KW-0479">Metal-binding</keyword>
<evidence type="ECO:0000256" key="18">
    <source>
        <dbReference type="SAM" id="Phobius"/>
    </source>
</evidence>
<evidence type="ECO:0000256" key="16">
    <source>
        <dbReference type="ARBA" id="ARBA00024827"/>
    </source>
</evidence>
<keyword evidence="6" id="KW-0004">4Fe-4S</keyword>
<feature type="transmembrane region" description="Helical" evidence="18">
    <location>
        <begin position="148"/>
        <end position="168"/>
    </location>
</feature>
<keyword evidence="18" id="KW-1133">Transmembrane helix</keyword>
<dbReference type="EC" id="2.7.13.3" evidence="4"/>
<feature type="transmembrane region" description="Helical" evidence="18">
    <location>
        <begin position="282"/>
        <end position="307"/>
    </location>
</feature>
<evidence type="ECO:0000256" key="7">
    <source>
        <dbReference type="ARBA" id="ARBA00022490"/>
    </source>
</evidence>
<evidence type="ECO:0000313" key="20">
    <source>
        <dbReference type="EMBL" id="USQ77270.1"/>
    </source>
</evidence>
<keyword evidence="21" id="KW-1185">Reference proteome</keyword>
<dbReference type="Gene3D" id="1.20.5.1930">
    <property type="match status" value="1"/>
</dbReference>
<dbReference type="PRINTS" id="PR00344">
    <property type="entry name" value="BCTRLSENSOR"/>
</dbReference>
<dbReference type="Proteomes" id="UP001056535">
    <property type="component" value="Chromosome"/>
</dbReference>
<keyword evidence="14" id="KW-0902">Two-component regulatory system</keyword>